<name>A0A9P1IJG9_9PELO</name>
<dbReference type="EMBL" id="CANHGI010000003">
    <property type="protein sequence ID" value="CAI5446221.1"/>
    <property type="molecule type" value="Genomic_DNA"/>
</dbReference>
<keyword evidence="2" id="KW-1185">Reference proteome</keyword>
<reference evidence="1" key="1">
    <citation type="submission" date="2022-11" db="EMBL/GenBank/DDBJ databases">
        <authorList>
            <person name="Kikuchi T."/>
        </authorList>
    </citation>
    <scope>NUCLEOTIDE SEQUENCE</scope>
    <source>
        <strain evidence="1">PS1010</strain>
    </source>
</reference>
<comment type="caution">
    <text evidence="1">The sequence shown here is derived from an EMBL/GenBank/DDBJ whole genome shotgun (WGS) entry which is preliminary data.</text>
</comment>
<organism evidence="1 2">
    <name type="scientific">Caenorhabditis angaria</name>
    <dbReference type="NCBI Taxonomy" id="860376"/>
    <lineage>
        <taxon>Eukaryota</taxon>
        <taxon>Metazoa</taxon>
        <taxon>Ecdysozoa</taxon>
        <taxon>Nematoda</taxon>
        <taxon>Chromadorea</taxon>
        <taxon>Rhabditida</taxon>
        <taxon>Rhabditina</taxon>
        <taxon>Rhabditomorpha</taxon>
        <taxon>Rhabditoidea</taxon>
        <taxon>Rhabditidae</taxon>
        <taxon>Peloderinae</taxon>
        <taxon>Caenorhabditis</taxon>
    </lineage>
</organism>
<proteinExistence type="predicted"/>
<gene>
    <name evidence="1" type="ORF">CAMP_LOCUS8858</name>
</gene>
<protein>
    <submittedName>
        <fullName evidence="1">Uncharacterized protein</fullName>
    </submittedName>
</protein>
<dbReference type="Proteomes" id="UP001152747">
    <property type="component" value="Unassembled WGS sequence"/>
</dbReference>
<dbReference type="OrthoDB" id="5780146at2759"/>
<evidence type="ECO:0000313" key="2">
    <source>
        <dbReference type="Proteomes" id="UP001152747"/>
    </source>
</evidence>
<accession>A0A9P1IJG9</accession>
<sequence>MEDASCLISMPWKIIKQTGKRLSGEDINLKNFQVTRQCESSEVECFNWKWSPDGRYGIDLPGGRDKIIQNFNDFLSVFDMHTLSWQQYKLLHFNFEIPRAAFLYWLSCDIICVVTLMHPDENDEREMIKLIFCQTFLKICHKTKQLTKLDSVIYETDRTIPVNYWYHIFENRSGEPFLDANMESWLIFSNGKDSLILIPYVPKREKSRNRVRYVDFDMDSIVAKNIGCQISLDPYFCTHYVPFVYKNEINFMFRINQKTCEFGHGYNETINGIYQLQINLAKVMENKENASFDKNDINIFRKLHFDPDSQHIHYSQYKNMLTFFKWKRCDRFYERDVINQTLPIRYRKCVQQSSFGTIDLETDQENTFHHIILPNDVLSFHPSGSLLAFRYKEDYEMLMCCLPFYKPLPLSLITVQTLNNCINLDPNCIIHRKCIFHSSMIRSTNHG</sequence>
<dbReference type="AlphaFoldDB" id="A0A9P1IJG9"/>
<evidence type="ECO:0000313" key="1">
    <source>
        <dbReference type="EMBL" id="CAI5446221.1"/>
    </source>
</evidence>